<dbReference type="EMBL" id="JAUEPS010000079">
    <property type="protein sequence ID" value="KAK0440051.1"/>
    <property type="molecule type" value="Genomic_DNA"/>
</dbReference>
<evidence type="ECO:0000313" key="3">
    <source>
        <dbReference type="Proteomes" id="UP001175211"/>
    </source>
</evidence>
<evidence type="ECO:0000313" key="2">
    <source>
        <dbReference type="EMBL" id="KAK0440051.1"/>
    </source>
</evidence>
<sequence>MPAHRSDFEIIPNDKERLLCRICSDLSETADVVIKKTSKSSHIKTRQHIRALERTNGDSISDITASRTLPVPPSQPTLPRFASLRTLNEYLQDDLNMVIDADISKDLFNDVHLDEAQGVYQDNFGRNILFSAGEREVHAMEQRRHRLYKQLDGLALLERHTLFGRFDDAESAAPDDLAEDNLSSTASQMIADLEALAIGDDNDDEDDGDDDVASWDQESKADADWYPHKSKTMFMLDLLDNLPRLRLSDDHLKAVIWVMRECGTPDVPSFSALCKTQTKLTHAFGLKPEHHISALGNHFYMNHPRKLLALDWANPLVRKHIHVYPEVAGPITETYQAAKWLEEVDLDELSPMWANWTSPGLRHRHFYIKELARLSDDSYVVILRWVTVNGIVHADVLETVTETGLSEGELPFLYVTIHTHKVSRIPAMSLTENILDIRVHAPGGVQFSAYSPIFPMPNPLREVARGCPMYRLRVTPWSDDVSGNVSKQYNAHTNIYVTNANLPHGKLSQEYFVRYCSTSANASSSEQFVALCEDFDRDQWEKAYDCEIHEDILFQIIPHVLPADNPQQSETSSHIGVNGNFSCRRDLTGGSSEQKESVDGYEALYHPGKDERTVTQTIQAIRWQIWLACQGNQEGVKNASASSGVKDKLSQYWIEQLIIKSRALQDERIKNAETCDSRLRDKALKGEKRRAVVEEITYAIQQELWDWVIQQPEESYKKLSPNDPSSRDLRAGDHFNVLLQTRGIDPHRDTPGEILHTYLLGNDKYVWHDTSKTWSKQNDDTFAIRLQSSCIHGLTIAQPRAAYLVQYKNSLIGKHFKTLQQLAIFHLHELCPPQIFTLWKATGELGALLWYPEIRDIDQYLVRSFDAFFTFKEAYSIQIDLQVLIDNLLDAWAIVDPRRIITKVKLHVLTHLPDDIRRFGPAVIFATEIFECFNAVFRMCSILSNHLAPSRDIAITMADMERFKHMASGGWWKDESEQYIQAGHKIQIFLKKNVELQRRLGWADETLLQPGIRVTETGRIIKILAKTGLPLTNNNVVIIIEHFQVADVKDGRLNMPLLINSQDLIAVGAQDILFDFNAQHDCVTGHCQIGESTSYVMQERIKTAARQRCIVHTNHSQFHLNMHALHNAHLIREALPRHLVAPVPLRDCRAQFHQELSAKLQVSGAAKRALTRAKAKDTRERNKKAKEAFTAEAER</sequence>
<reference evidence="2" key="1">
    <citation type="submission" date="2023-06" db="EMBL/GenBank/DDBJ databases">
        <authorList>
            <consortium name="Lawrence Berkeley National Laboratory"/>
            <person name="Ahrendt S."/>
            <person name="Sahu N."/>
            <person name="Indic B."/>
            <person name="Wong-Bajracharya J."/>
            <person name="Merenyi Z."/>
            <person name="Ke H.-M."/>
            <person name="Monk M."/>
            <person name="Kocsube S."/>
            <person name="Drula E."/>
            <person name="Lipzen A."/>
            <person name="Balint B."/>
            <person name="Henrissat B."/>
            <person name="Andreopoulos B."/>
            <person name="Martin F.M."/>
            <person name="Harder C.B."/>
            <person name="Rigling D."/>
            <person name="Ford K.L."/>
            <person name="Foster G.D."/>
            <person name="Pangilinan J."/>
            <person name="Papanicolaou A."/>
            <person name="Barry K."/>
            <person name="LaButti K."/>
            <person name="Viragh M."/>
            <person name="Koriabine M."/>
            <person name="Yan M."/>
            <person name="Riley R."/>
            <person name="Champramary S."/>
            <person name="Plett K.L."/>
            <person name="Tsai I.J."/>
            <person name="Slot J."/>
            <person name="Sipos G."/>
            <person name="Plett J."/>
            <person name="Nagy L.G."/>
            <person name="Grigoriev I.V."/>
        </authorList>
    </citation>
    <scope>NUCLEOTIDE SEQUENCE</scope>
    <source>
        <strain evidence="2">CCBAS 213</strain>
    </source>
</reference>
<comment type="caution">
    <text evidence="2">The sequence shown here is derived from an EMBL/GenBank/DDBJ whole genome shotgun (WGS) entry which is preliminary data.</text>
</comment>
<dbReference type="GeneID" id="85363475"/>
<gene>
    <name evidence="2" type="ORF">EV420DRAFT_1731396</name>
</gene>
<dbReference type="PANTHER" id="PTHR31912:SF34">
    <property type="entry name" value="NOTOCHORD-RELATED PROTEIN"/>
    <property type="match status" value="1"/>
</dbReference>
<proteinExistence type="predicted"/>
<dbReference type="RefSeq" id="XP_060323500.1">
    <property type="nucleotide sequence ID" value="XM_060479927.1"/>
</dbReference>
<feature type="compositionally biased region" description="Basic and acidic residues" evidence="1">
    <location>
        <begin position="1174"/>
        <end position="1195"/>
    </location>
</feature>
<name>A0AA39JE20_ARMTA</name>
<feature type="region of interest" description="Disordered" evidence="1">
    <location>
        <begin position="1171"/>
        <end position="1195"/>
    </location>
</feature>
<dbReference type="AlphaFoldDB" id="A0AA39JE20"/>
<evidence type="ECO:0000256" key="1">
    <source>
        <dbReference type="SAM" id="MobiDB-lite"/>
    </source>
</evidence>
<dbReference type="PANTHER" id="PTHR31912">
    <property type="entry name" value="IP13529P"/>
    <property type="match status" value="1"/>
</dbReference>
<accession>A0AA39JE20</accession>
<protein>
    <submittedName>
        <fullName evidence="2">Uncharacterized protein</fullName>
    </submittedName>
</protein>
<keyword evidence="3" id="KW-1185">Reference proteome</keyword>
<dbReference type="Proteomes" id="UP001175211">
    <property type="component" value="Unassembled WGS sequence"/>
</dbReference>
<organism evidence="2 3">
    <name type="scientific">Armillaria tabescens</name>
    <name type="common">Ringless honey mushroom</name>
    <name type="synonym">Agaricus tabescens</name>
    <dbReference type="NCBI Taxonomy" id="1929756"/>
    <lineage>
        <taxon>Eukaryota</taxon>
        <taxon>Fungi</taxon>
        <taxon>Dikarya</taxon>
        <taxon>Basidiomycota</taxon>
        <taxon>Agaricomycotina</taxon>
        <taxon>Agaricomycetes</taxon>
        <taxon>Agaricomycetidae</taxon>
        <taxon>Agaricales</taxon>
        <taxon>Marasmiineae</taxon>
        <taxon>Physalacriaceae</taxon>
        <taxon>Desarmillaria</taxon>
    </lineage>
</organism>